<dbReference type="EMBL" id="JBHTKJ010000073">
    <property type="protein sequence ID" value="MFD1040568.1"/>
    <property type="molecule type" value="Genomic_DNA"/>
</dbReference>
<feature type="transmembrane region" description="Helical" evidence="1">
    <location>
        <begin position="7"/>
        <end position="26"/>
    </location>
</feature>
<keyword evidence="3" id="KW-1185">Reference proteome</keyword>
<name>A0ABW3LQ69_9BACI</name>
<sequence>MQKNKVIVLLIVIVTTAALIFSWVWLQDLMIDHDIDKNTGDMQFH</sequence>
<evidence type="ECO:0000313" key="2">
    <source>
        <dbReference type="EMBL" id="MFD1040568.1"/>
    </source>
</evidence>
<keyword evidence="1" id="KW-0472">Membrane</keyword>
<gene>
    <name evidence="2" type="ORF">ACFQ3N_19510</name>
</gene>
<organism evidence="2 3">
    <name type="scientific">Virgibacillus byunsanensis</name>
    <dbReference type="NCBI Taxonomy" id="570945"/>
    <lineage>
        <taxon>Bacteria</taxon>
        <taxon>Bacillati</taxon>
        <taxon>Bacillota</taxon>
        <taxon>Bacilli</taxon>
        <taxon>Bacillales</taxon>
        <taxon>Bacillaceae</taxon>
        <taxon>Virgibacillus</taxon>
    </lineage>
</organism>
<comment type="caution">
    <text evidence="2">The sequence shown here is derived from an EMBL/GenBank/DDBJ whole genome shotgun (WGS) entry which is preliminary data.</text>
</comment>
<keyword evidence="1" id="KW-1133">Transmembrane helix</keyword>
<dbReference type="RefSeq" id="WP_390364757.1">
    <property type="nucleotide sequence ID" value="NZ_JBHTKJ010000073.1"/>
</dbReference>
<evidence type="ECO:0000256" key="1">
    <source>
        <dbReference type="SAM" id="Phobius"/>
    </source>
</evidence>
<proteinExistence type="predicted"/>
<protein>
    <submittedName>
        <fullName evidence="2">Uncharacterized protein</fullName>
    </submittedName>
</protein>
<evidence type="ECO:0000313" key="3">
    <source>
        <dbReference type="Proteomes" id="UP001597040"/>
    </source>
</evidence>
<dbReference type="Proteomes" id="UP001597040">
    <property type="component" value="Unassembled WGS sequence"/>
</dbReference>
<keyword evidence="1" id="KW-0812">Transmembrane</keyword>
<accession>A0ABW3LQ69</accession>
<reference evidence="3" key="1">
    <citation type="journal article" date="2019" name="Int. J. Syst. Evol. Microbiol.">
        <title>The Global Catalogue of Microorganisms (GCM) 10K type strain sequencing project: providing services to taxonomists for standard genome sequencing and annotation.</title>
        <authorList>
            <consortium name="The Broad Institute Genomics Platform"/>
            <consortium name="The Broad Institute Genome Sequencing Center for Infectious Disease"/>
            <person name="Wu L."/>
            <person name="Ma J."/>
        </authorList>
    </citation>
    <scope>NUCLEOTIDE SEQUENCE [LARGE SCALE GENOMIC DNA]</scope>
    <source>
        <strain evidence="3">CCUG 56754</strain>
    </source>
</reference>